<evidence type="ECO:0000256" key="3">
    <source>
        <dbReference type="ARBA" id="ARBA00022603"/>
    </source>
</evidence>
<reference evidence="8 9" key="1">
    <citation type="submission" date="2018-10" db="EMBL/GenBank/DDBJ databases">
        <title>Genomic Encyclopedia of Archaeal and Bacterial Type Strains, Phase II (KMG-II): from individual species to whole genera.</title>
        <authorList>
            <person name="Goeker M."/>
        </authorList>
    </citation>
    <scope>NUCLEOTIDE SEQUENCE [LARGE SCALE GENOMIC DNA]</scope>
    <source>
        <strain evidence="8 9">DSM 14954</strain>
    </source>
</reference>
<evidence type="ECO:0000256" key="4">
    <source>
        <dbReference type="ARBA" id="ARBA00022679"/>
    </source>
</evidence>
<dbReference type="RefSeq" id="WP_121253811.1">
    <property type="nucleotide sequence ID" value="NZ_RBIL01000002.1"/>
</dbReference>
<evidence type="ECO:0000256" key="6">
    <source>
        <dbReference type="SAM" id="MobiDB-lite"/>
    </source>
</evidence>
<organism evidence="8 9">
    <name type="scientific">Solirubrobacter pauli</name>
    <dbReference type="NCBI Taxonomy" id="166793"/>
    <lineage>
        <taxon>Bacteria</taxon>
        <taxon>Bacillati</taxon>
        <taxon>Actinomycetota</taxon>
        <taxon>Thermoleophilia</taxon>
        <taxon>Solirubrobacterales</taxon>
        <taxon>Solirubrobacteraceae</taxon>
        <taxon>Solirubrobacter</taxon>
    </lineage>
</organism>
<evidence type="ECO:0000259" key="7">
    <source>
        <dbReference type="Pfam" id="PF00590"/>
    </source>
</evidence>
<dbReference type="InterPro" id="IPR014776">
    <property type="entry name" value="4pyrrole_Mease_sub2"/>
</dbReference>
<evidence type="ECO:0000256" key="1">
    <source>
        <dbReference type="ARBA" id="ARBA00004953"/>
    </source>
</evidence>
<dbReference type="Pfam" id="PF00590">
    <property type="entry name" value="TP_methylase"/>
    <property type="match status" value="1"/>
</dbReference>
<dbReference type="Gene3D" id="3.40.1010.10">
    <property type="entry name" value="Cobalt-precorrin-4 Transmethylase, Domain 1"/>
    <property type="match status" value="1"/>
</dbReference>
<evidence type="ECO:0000256" key="5">
    <source>
        <dbReference type="ARBA" id="ARBA00022691"/>
    </source>
</evidence>
<dbReference type="UniPathway" id="UPA00148"/>
<proteinExistence type="predicted"/>
<dbReference type="GO" id="GO:0032259">
    <property type="term" value="P:methylation"/>
    <property type="evidence" value="ECO:0007669"/>
    <property type="project" value="UniProtKB-KW"/>
</dbReference>
<dbReference type="GO" id="GO:0008168">
    <property type="term" value="F:methyltransferase activity"/>
    <property type="evidence" value="ECO:0007669"/>
    <property type="project" value="UniProtKB-KW"/>
</dbReference>
<gene>
    <name evidence="8" type="ORF">C8N24_4252</name>
</gene>
<dbReference type="InterPro" id="IPR000878">
    <property type="entry name" value="4pyrrol_Mease"/>
</dbReference>
<dbReference type="SUPFAM" id="SSF53790">
    <property type="entry name" value="Tetrapyrrole methylase"/>
    <property type="match status" value="1"/>
</dbReference>
<keyword evidence="2" id="KW-0169">Cobalamin biosynthesis</keyword>
<dbReference type="CDD" id="cd11646">
    <property type="entry name" value="Precorrin_3B_C17_MT"/>
    <property type="match status" value="1"/>
</dbReference>
<feature type="domain" description="Tetrapyrrole methylase" evidence="7">
    <location>
        <begin position="4"/>
        <end position="205"/>
    </location>
</feature>
<dbReference type="InterPro" id="IPR006363">
    <property type="entry name" value="Cbl_synth_CobJ/CibH_dom"/>
</dbReference>
<dbReference type="PANTHER" id="PTHR47036">
    <property type="entry name" value="COBALT-FACTOR III C(17)-METHYLTRANSFERASE-RELATED"/>
    <property type="match status" value="1"/>
</dbReference>
<dbReference type="Proteomes" id="UP000278962">
    <property type="component" value="Unassembled WGS sequence"/>
</dbReference>
<dbReference type="OrthoDB" id="9804789at2"/>
<keyword evidence="3 8" id="KW-0489">Methyltransferase</keyword>
<dbReference type="InterPro" id="IPR051810">
    <property type="entry name" value="Precorrin_MeTrfase"/>
</dbReference>
<dbReference type="GO" id="GO:0009236">
    <property type="term" value="P:cobalamin biosynthetic process"/>
    <property type="evidence" value="ECO:0007669"/>
    <property type="project" value="UniProtKB-UniPathway"/>
</dbReference>
<dbReference type="EMBL" id="RBIL01000002">
    <property type="protein sequence ID" value="RKQ86242.1"/>
    <property type="molecule type" value="Genomic_DNA"/>
</dbReference>
<dbReference type="AlphaFoldDB" id="A0A660L011"/>
<keyword evidence="5" id="KW-0949">S-adenosyl-L-methionine</keyword>
<accession>A0A660L011</accession>
<dbReference type="PANTHER" id="PTHR47036:SF1">
    <property type="entry name" value="COBALT-FACTOR III C(17)-METHYLTRANSFERASE-RELATED"/>
    <property type="match status" value="1"/>
</dbReference>
<comment type="caution">
    <text evidence="8">The sequence shown here is derived from an EMBL/GenBank/DDBJ whole genome shotgun (WGS) entry which is preliminary data.</text>
</comment>
<evidence type="ECO:0000313" key="9">
    <source>
        <dbReference type="Proteomes" id="UP000278962"/>
    </source>
</evidence>
<sequence length="266" mass="27394">MSGLWIVGLGPGGPEHRTAAAERAVREAEVVVGYGPYVDQCADLLGEQEVVRGKMGEELARAREAVERAKSARVALVSSGDAGVHGMAARTLAMAEGIDVTVVPGVTAALATAARLGAPLADDWATLSLSDLHLSLETVERRLTGLAMSGVALALYNPRSKTRTEPFDRALAILRQHRPGDTPVVVATDVARAGETLEHATLATLDPSTVTMRSLVLVAGETAMWSGEWLVALRDLAPITAATPAPVTPAAAPPTAPASPAHGGAA</sequence>
<dbReference type="Gene3D" id="3.30.950.10">
    <property type="entry name" value="Methyltransferase, Cobalt-precorrin-4 Transmethylase, Domain 2"/>
    <property type="match status" value="1"/>
</dbReference>
<keyword evidence="9" id="KW-1185">Reference proteome</keyword>
<comment type="pathway">
    <text evidence="1">Cofactor biosynthesis; adenosylcobalamin biosynthesis.</text>
</comment>
<evidence type="ECO:0000313" key="8">
    <source>
        <dbReference type="EMBL" id="RKQ86242.1"/>
    </source>
</evidence>
<protein>
    <submittedName>
        <fullName evidence="8">Precorrin-3B C17-methyltransferase</fullName>
    </submittedName>
</protein>
<dbReference type="InterPro" id="IPR035996">
    <property type="entry name" value="4pyrrol_Methylase_sf"/>
</dbReference>
<feature type="region of interest" description="Disordered" evidence="6">
    <location>
        <begin position="246"/>
        <end position="266"/>
    </location>
</feature>
<name>A0A660L011_9ACTN</name>
<dbReference type="InterPro" id="IPR014777">
    <property type="entry name" value="4pyrrole_Mease_sub1"/>
</dbReference>
<keyword evidence="4 8" id="KW-0808">Transferase</keyword>
<evidence type="ECO:0000256" key="2">
    <source>
        <dbReference type="ARBA" id="ARBA00022573"/>
    </source>
</evidence>